<dbReference type="PROSITE" id="PS51186">
    <property type="entry name" value="GNAT"/>
    <property type="match status" value="1"/>
</dbReference>
<evidence type="ECO:0000313" key="4">
    <source>
        <dbReference type="EMBL" id="SCY11666.1"/>
    </source>
</evidence>
<keyword evidence="2" id="KW-0012">Acyltransferase</keyword>
<dbReference type="EMBL" id="FMUR01000008">
    <property type="protein sequence ID" value="SCY11666.1"/>
    <property type="molecule type" value="Genomic_DNA"/>
</dbReference>
<proteinExistence type="predicted"/>
<accession>A0A1G5DAM6</accession>
<dbReference type="RefSeq" id="WP_074462072.1">
    <property type="nucleotide sequence ID" value="NZ_FMUR01000008.1"/>
</dbReference>
<dbReference type="AlphaFoldDB" id="A0A1G5DAM6"/>
<dbReference type="Pfam" id="PF00583">
    <property type="entry name" value="Acetyltransf_1"/>
    <property type="match status" value="1"/>
</dbReference>
<dbReference type="PANTHER" id="PTHR43877:SF2">
    <property type="entry name" value="AMINOALKYLPHOSPHONATE N-ACETYLTRANSFERASE-RELATED"/>
    <property type="match status" value="1"/>
</dbReference>
<reference evidence="5" key="1">
    <citation type="submission" date="2016-10" db="EMBL/GenBank/DDBJ databases">
        <authorList>
            <person name="Varghese N."/>
            <person name="Submissions S."/>
        </authorList>
    </citation>
    <scope>NUCLEOTIDE SEQUENCE [LARGE SCALE GENOMIC DNA]</scope>
    <source>
        <strain evidence="5">XBD2006</strain>
    </source>
</reference>
<keyword evidence="1" id="KW-0808">Transferase</keyword>
<gene>
    <name evidence="4" type="ORF">SAMN02910451_01420</name>
</gene>
<dbReference type="SUPFAM" id="SSF55729">
    <property type="entry name" value="Acyl-CoA N-acyltransferases (Nat)"/>
    <property type="match status" value="1"/>
</dbReference>
<dbReference type="Gene3D" id="3.40.630.30">
    <property type="match status" value="1"/>
</dbReference>
<dbReference type="InterPro" id="IPR016181">
    <property type="entry name" value="Acyl_CoA_acyltransferase"/>
</dbReference>
<dbReference type="InterPro" id="IPR000182">
    <property type="entry name" value="GNAT_dom"/>
</dbReference>
<evidence type="ECO:0000256" key="1">
    <source>
        <dbReference type="ARBA" id="ARBA00022679"/>
    </source>
</evidence>
<dbReference type="GO" id="GO:0016747">
    <property type="term" value="F:acyltransferase activity, transferring groups other than amino-acyl groups"/>
    <property type="evidence" value="ECO:0007669"/>
    <property type="project" value="InterPro"/>
</dbReference>
<organism evidence="4 5">
    <name type="scientific">Butyrivibrio hungatei</name>
    <dbReference type="NCBI Taxonomy" id="185008"/>
    <lineage>
        <taxon>Bacteria</taxon>
        <taxon>Bacillati</taxon>
        <taxon>Bacillota</taxon>
        <taxon>Clostridia</taxon>
        <taxon>Lachnospirales</taxon>
        <taxon>Lachnospiraceae</taxon>
        <taxon>Butyrivibrio</taxon>
    </lineage>
</organism>
<dbReference type="OrthoDB" id="67353at2"/>
<evidence type="ECO:0000256" key="2">
    <source>
        <dbReference type="ARBA" id="ARBA00023315"/>
    </source>
</evidence>
<sequence length="154" mass="17632">MSDNIVYKWTDGSNKDFQEFYKKTEEYYSKIVGGIEKRRAFVPYNHSDGIPNVLIAYHGDVAVACAGFKPYSEDDAEIKRVWVEPEHRGKHLAKDIMKQIEDKARVNGYKRAILQTRAIMADAVGLYEKLGYSKIEKYPPYDNLNGAVCMAKDL</sequence>
<keyword evidence="5" id="KW-1185">Reference proteome</keyword>
<dbReference type="Proteomes" id="UP000183047">
    <property type="component" value="Unassembled WGS sequence"/>
</dbReference>
<evidence type="ECO:0000313" key="5">
    <source>
        <dbReference type="Proteomes" id="UP000183047"/>
    </source>
</evidence>
<keyword evidence="4" id="KW-0689">Ribosomal protein</keyword>
<dbReference type="GO" id="GO:0005840">
    <property type="term" value="C:ribosome"/>
    <property type="evidence" value="ECO:0007669"/>
    <property type="project" value="UniProtKB-KW"/>
</dbReference>
<dbReference type="InterPro" id="IPR050832">
    <property type="entry name" value="Bact_Acetyltransf"/>
</dbReference>
<evidence type="ECO:0000259" key="3">
    <source>
        <dbReference type="PROSITE" id="PS51186"/>
    </source>
</evidence>
<dbReference type="CDD" id="cd04301">
    <property type="entry name" value="NAT_SF"/>
    <property type="match status" value="1"/>
</dbReference>
<dbReference type="PANTHER" id="PTHR43877">
    <property type="entry name" value="AMINOALKYLPHOSPHONATE N-ACETYLTRANSFERASE-RELATED-RELATED"/>
    <property type="match status" value="1"/>
</dbReference>
<feature type="domain" description="N-acetyltransferase" evidence="3">
    <location>
        <begin position="7"/>
        <end position="154"/>
    </location>
</feature>
<name>A0A1G5DAM6_9FIRM</name>
<keyword evidence="4" id="KW-0687">Ribonucleoprotein</keyword>
<protein>
    <submittedName>
        <fullName evidence="4">Ribosomal protein S18 acetylase RimI</fullName>
    </submittedName>
</protein>